<keyword evidence="1" id="KW-0812">Transmembrane</keyword>
<evidence type="ECO:0000256" key="1">
    <source>
        <dbReference type="SAM" id="Phobius"/>
    </source>
</evidence>
<feature type="transmembrane region" description="Helical" evidence="1">
    <location>
        <begin position="25"/>
        <end position="44"/>
    </location>
</feature>
<keyword evidence="1" id="KW-1133">Transmembrane helix</keyword>
<evidence type="ECO:0000313" key="2">
    <source>
        <dbReference type="EMBL" id="MPN40956.1"/>
    </source>
</evidence>
<dbReference type="AlphaFoldDB" id="A0A645HQW7"/>
<dbReference type="EMBL" id="VSSQ01097708">
    <property type="protein sequence ID" value="MPN40956.1"/>
    <property type="molecule type" value="Genomic_DNA"/>
</dbReference>
<protein>
    <submittedName>
        <fullName evidence="2">Uncharacterized protein</fullName>
    </submittedName>
</protein>
<accession>A0A645HQW7</accession>
<sequence>MVICEPAISVAIFTILFPAETDTSVNNFAAIFGAFAVAFSLIVLKKSATKKPEIVA</sequence>
<organism evidence="2">
    <name type="scientific">bioreactor metagenome</name>
    <dbReference type="NCBI Taxonomy" id="1076179"/>
    <lineage>
        <taxon>unclassified sequences</taxon>
        <taxon>metagenomes</taxon>
        <taxon>ecological metagenomes</taxon>
    </lineage>
</organism>
<comment type="caution">
    <text evidence="2">The sequence shown here is derived from an EMBL/GenBank/DDBJ whole genome shotgun (WGS) entry which is preliminary data.</text>
</comment>
<keyword evidence="1" id="KW-0472">Membrane</keyword>
<reference evidence="2" key="1">
    <citation type="submission" date="2019-08" db="EMBL/GenBank/DDBJ databases">
        <authorList>
            <person name="Kucharzyk K."/>
            <person name="Murdoch R.W."/>
            <person name="Higgins S."/>
            <person name="Loffler F."/>
        </authorList>
    </citation>
    <scope>NUCLEOTIDE SEQUENCE</scope>
</reference>
<gene>
    <name evidence="2" type="ORF">SDC9_188496</name>
</gene>
<proteinExistence type="predicted"/>
<name>A0A645HQW7_9ZZZZ</name>